<feature type="transmembrane region" description="Helical" evidence="1">
    <location>
        <begin position="24"/>
        <end position="42"/>
    </location>
</feature>
<organism evidence="2 3">
    <name type="scientific">Lentinula edodes</name>
    <name type="common">Shiitake mushroom</name>
    <name type="synonym">Lentinus edodes</name>
    <dbReference type="NCBI Taxonomy" id="5353"/>
    <lineage>
        <taxon>Eukaryota</taxon>
        <taxon>Fungi</taxon>
        <taxon>Dikarya</taxon>
        <taxon>Basidiomycota</taxon>
        <taxon>Agaricomycotina</taxon>
        <taxon>Agaricomycetes</taxon>
        <taxon>Agaricomycetidae</taxon>
        <taxon>Agaricales</taxon>
        <taxon>Marasmiineae</taxon>
        <taxon>Omphalotaceae</taxon>
        <taxon>Lentinula</taxon>
    </lineage>
</organism>
<sequence>MDRTRAQLKALFGVVLHPLNPRCDVFPCCIFVYVLAMVLFLCDFDCQRTRRSAAFFNHRGESEHYLTTDPSSSVYSAHRL</sequence>
<accession>A0A1Q3ETF8</accession>
<evidence type="ECO:0000256" key="1">
    <source>
        <dbReference type="SAM" id="Phobius"/>
    </source>
</evidence>
<reference evidence="2 3" key="2">
    <citation type="submission" date="2017-02" db="EMBL/GenBank/DDBJ databases">
        <title>A genome survey and senescence transcriptome analysis in Lentinula edodes.</title>
        <authorList>
            <person name="Sakamoto Y."/>
            <person name="Nakade K."/>
            <person name="Sato S."/>
            <person name="Yoshida Y."/>
            <person name="Miyazaki K."/>
            <person name="Natsume S."/>
            <person name="Konno N."/>
        </authorList>
    </citation>
    <scope>NUCLEOTIDE SEQUENCE [LARGE SCALE GENOMIC DNA]</scope>
    <source>
        <strain evidence="2 3">NBRC 111202</strain>
    </source>
</reference>
<keyword evidence="3" id="KW-1185">Reference proteome</keyword>
<evidence type="ECO:0000313" key="2">
    <source>
        <dbReference type="EMBL" id="GAW10516.1"/>
    </source>
</evidence>
<evidence type="ECO:0000313" key="3">
    <source>
        <dbReference type="Proteomes" id="UP000188533"/>
    </source>
</evidence>
<protein>
    <submittedName>
        <fullName evidence="2">Uncharacterized protein</fullName>
    </submittedName>
</protein>
<name>A0A1Q3ETF8_LENED</name>
<reference evidence="2 3" key="1">
    <citation type="submission" date="2016-08" db="EMBL/GenBank/DDBJ databases">
        <authorList>
            <consortium name="Lentinula edodes genome sequencing consortium"/>
            <person name="Sakamoto Y."/>
            <person name="Nakade K."/>
            <person name="Sato S."/>
            <person name="Yoshida Y."/>
            <person name="Miyazaki K."/>
            <person name="Natsume S."/>
            <person name="Konno N."/>
        </authorList>
    </citation>
    <scope>NUCLEOTIDE SEQUENCE [LARGE SCALE GENOMIC DNA]</scope>
    <source>
        <strain evidence="2 3">NBRC 111202</strain>
    </source>
</reference>
<comment type="caution">
    <text evidence="2">The sequence shown here is derived from an EMBL/GenBank/DDBJ whole genome shotgun (WGS) entry which is preliminary data.</text>
</comment>
<gene>
    <name evidence="2" type="ORF">LENED_012793</name>
</gene>
<dbReference type="Proteomes" id="UP000188533">
    <property type="component" value="Unassembled WGS sequence"/>
</dbReference>
<dbReference type="AlphaFoldDB" id="A0A1Q3ETF8"/>
<proteinExistence type="predicted"/>
<dbReference type="EMBL" id="BDGU01001825">
    <property type="protein sequence ID" value="GAW10516.1"/>
    <property type="molecule type" value="Genomic_DNA"/>
</dbReference>
<keyword evidence="1" id="KW-0812">Transmembrane</keyword>
<keyword evidence="1" id="KW-1133">Transmembrane helix</keyword>
<keyword evidence="1" id="KW-0472">Membrane</keyword>